<comment type="caution">
    <text evidence="2">The sequence shown here is derived from an EMBL/GenBank/DDBJ whole genome shotgun (WGS) entry which is preliminary data.</text>
</comment>
<name>A0A919C2W7_9ACTN</name>
<evidence type="ECO:0000313" key="2">
    <source>
        <dbReference type="EMBL" id="GHG39689.1"/>
    </source>
</evidence>
<proteinExistence type="predicted"/>
<dbReference type="EMBL" id="BNBF01000003">
    <property type="protein sequence ID" value="GHG39689.1"/>
    <property type="molecule type" value="Genomic_DNA"/>
</dbReference>
<gene>
    <name evidence="2" type="ORF">GCM10018980_13350</name>
</gene>
<evidence type="ECO:0008006" key="4">
    <source>
        <dbReference type="Google" id="ProtNLM"/>
    </source>
</evidence>
<evidence type="ECO:0000313" key="3">
    <source>
        <dbReference type="Proteomes" id="UP000619355"/>
    </source>
</evidence>
<dbReference type="RefSeq" id="WP_189979204.1">
    <property type="nucleotide sequence ID" value="NZ_BNBF01000003.1"/>
</dbReference>
<evidence type="ECO:0000256" key="1">
    <source>
        <dbReference type="SAM" id="SignalP"/>
    </source>
</evidence>
<dbReference type="AlphaFoldDB" id="A0A919C2W7"/>
<dbReference type="Proteomes" id="UP000619355">
    <property type="component" value="Unassembled WGS sequence"/>
</dbReference>
<feature type="chain" id="PRO_5038601067" description="Secreted protein" evidence="1">
    <location>
        <begin position="27"/>
        <end position="118"/>
    </location>
</feature>
<keyword evidence="1" id="KW-0732">Signal</keyword>
<feature type="signal peptide" evidence="1">
    <location>
        <begin position="1"/>
        <end position="26"/>
    </location>
</feature>
<accession>A0A919C2W7</accession>
<organism evidence="2 3">
    <name type="scientific">Streptomyces capoamus</name>
    <dbReference type="NCBI Taxonomy" id="68183"/>
    <lineage>
        <taxon>Bacteria</taxon>
        <taxon>Bacillati</taxon>
        <taxon>Actinomycetota</taxon>
        <taxon>Actinomycetes</taxon>
        <taxon>Kitasatosporales</taxon>
        <taxon>Streptomycetaceae</taxon>
        <taxon>Streptomyces</taxon>
    </lineage>
</organism>
<protein>
    <recommendedName>
        <fullName evidence="4">Secreted protein</fullName>
    </recommendedName>
</protein>
<sequence>MRWITRSTAAALLGAAAAVLWAPVHAVAGTGAAEPSVAYCGADRATGLAVSADGSVPCATALQVVDAYTKAASGTGDRRATVRVDGTAWTCRERQGDPNPYQECVDAGDSGRRIIVSS</sequence>
<reference evidence="3" key="1">
    <citation type="journal article" date="2019" name="Int. J. Syst. Evol. Microbiol.">
        <title>The Global Catalogue of Microorganisms (GCM) 10K type strain sequencing project: providing services to taxonomists for standard genome sequencing and annotation.</title>
        <authorList>
            <consortium name="The Broad Institute Genomics Platform"/>
            <consortium name="The Broad Institute Genome Sequencing Center for Infectious Disease"/>
            <person name="Wu L."/>
            <person name="Ma J."/>
        </authorList>
    </citation>
    <scope>NUCLEOTIDE SEQUENCE [LARGE SCALE GENOMIC DNA]</scope>
    <source>
        <strain evidence="3">JCM 4253</strain>
    </source>
</reference>
<keyword evidence="3" id="KW-1185">Reference proteome</keyword>